<dbReference type="STRING" id="716544.wcw_1608"/>
<dbReference type="Proteomes" id="UP000001505">
    <property type="component" value="Chromosome"/>
</dbReference>
<accession>D6YSA8</accession>
<dbReference type="HOGENOM" id="CLU_888379_0_0_0"/>
<protein>
    <submittedName>
        <fullName evidence="1">Uncharacterized protein</fullName>
    </submittedName>
</protein>
<name>D6YSA8_WADCW</name>
<evidence type="ECO:0000313" key="1">
    <source>
        <dbReference type="EMBL" id="ADI38953.1"/>
    </source>
</evidence>
<dbReference type="EMBL" id="CP001928">
    <property type="protein sequence ID" value="ADI38953.1"/>
    <property type="molecule type" value="Genomic_DNA"/>
</dbReference>
<dbReference type="RefSeq" id="WP_013182659.1">
    <property type="nucleotide sequence ID" value="NC_014225.1"/>
</dbReference>
<dbReference type="KEGG" id="wch:wcw_1608"/>
<gene>
    <name evidence="1" type="ordered locus">wcw_1608</name>
</gene>
<dbReference type="AlphaFoldDB" id="D6YSA8"/>
<reference evidence="1 2" key="1">
    <citation type="journal article" date="2010" name="PLoS ONE">
        <title>The Waddlia genome: a window into chlamydial biology.</title>
        <authorList>
            <person name="Bertelli C."/>
            <person name="Collyn F."/>
            <person name="Croxatto A."/>
            <person name="Ruckert C."/>
            <person name="Polkinghorne A."/>
            <person name="Kebbi-Beghdadi C."/>
            <person name="Goesmann A."/>
            <person name="Vaughan L."/>
            <person name="Greub G."/>
        </authorList>
    </citation>
    <scope>NUCLEOTIDE SEQUENCE [LARGE SCALE GENOMIC DNA]</scope>
    <source>
        <strain evidence="2">ATCC VR-1470 / WSU 86-1044</strain>
    </source>
</reference>
<dbReference type="eggNOG" id="ENOG50342JJ">
    <property type="taxonomic scope" value="Bacteria"/>
</dbReference>
<evidence type="ECO:0000313" key="2">
    <source>
        <dbReference type="Proteomes" id="UP000001505"/>
    </source>
</evidence>
<organism evidence="1 2">
    <name type="scientific">Waddlia chondrophila (strain ATCC VR-1470 / WSU 86-1044)</name>
    <dbReference type="NCBI Taxonomy" id="716544"/>
    <lineage>
        <taxon>Bacteria</taxon>
        <taxon>Pseudomonadati</taxon>
        <taxon>Chlamydiota</taxon>
        <taxon>Chlamydiia</taxon>
        <taxon>Parachlamydiales</taxon>
        <taxon>Waddliaceae</taxon>
        <taxon>Waddlia</taxon>
    </lineage>
</organism>
<keyword evidence="2" id="KW-1185">Reference proteome</keyword>
<dbReference type="OrthoDB" id="23087at2"/>
<sequence length="313" mass="34800">MSRRVILAKRPDLVLKLERYGLLPPCKPGGKYEGCAKKWAKEGTPPYDTPEAQALAERLPTGWEELTDLEFNQLLLQLEKKIGEKKKEKFDTPQIGSERIMRNMVKIAFIGITSVASMIETSGLGILPDEDQADKKLAMQLSFELILHLINGTNLLKIVFKEIAATLNTSSENQEMIAEILKLFAVLLAILAAAKKDRERLKALTRSFRSTIAEGVEKTERFVSEALANETISGKKAEEIGLLLSQVNIALEKDDFEGFYEAFKDALGLMEISKEMVVGDFDDIQKFAEKLRSAMTSGIKEETAAIANVSQAM</sequence>
<proteinExistence type="predicted"/>